<reference evidence="4" key="1">
    <citation type="submission" date="2022-01" db="EMBL/GenBank/DDBJ databases">
        <authorList>
            <person name="King R."/>
        </authorList>
    </citation>
    <scope>NUCLEOTIDE SEQUENCE</scope>
</reference>
<dbReference type="InterPro" id="IPR006608">
    <property type="entry name" value="CC2D1A/B_DM14"/>
</dbReference>
<accession>A0A9N9XI52</accession>
<protein>
    <recommendedName>
        <fullName evidence="3">C2 domain-containing protein</fullName>
    </recommendedName>
</protein>
<dbReference type="PANTHER" id="PTHR13076:SF9">
    <property type="entry name" value="COILED-COIL AND C2 DOMAIN-CONTAINING PROTEIN 1-LIKE"/>
    <property type="match status" value="1"/>
</dbReference>
<feature type="compositionally biased region" description="Acidic residues" evidence="2">
    <location>
        <begin position="37"/>
        <end position="48"/>
    </location>
</feature>
<feature type="region of interest" description="Disordered" evidence="2">
    <location>
        <begin position="302"/>
        <end position="349"/>
    </location>
</feature>
<feature type="domain" description="C2" evidence="3">
    <location>
        <begin position="618"/>
        <end position="768"/>
    </location>
</feature>
<feature type="compositionally biased region" description="Acidic residues" evidence="2">
    <location>
        <begin position="88"/>
        <end position="102"/>
    </location>
</feature>
<dbReference type="PROSITE" id="PS50004">
    <property type="entry name" value="C2"/>
    <property type="match status" value="1"/>
</dbReference>
<dbReference type="InterPro" id="IPR037772">
    <property type="entry name" value="C2_Freud"/>
</dbReference>
<gene>
    <name evidence="4" type="ORF">PHYEVI_LOCUS1270</name>
</gene>
<keyword evidence="5" id="KW-1185">Reference proteome</keyword>
<feature type="compositionally biased region" description="Polar residues" evidence="2">
    <location>
        <begin position="124"/>
        <end position="134"/>
    </location>
</feature>
<dbReference type="Pfam" id="PF21528">
    <property type="entry name" value="CC2D1A-B_DM14"/>
    <property type="match status" value="3"/>
</dbReference>
<feature type="region of interest" description="Disordered" evidence="2">
    <location>
        <begin position="427"/>
        <end position="459"/>
    </location>
</feature>
<proteinExistence type="inferred from homology"/>
<feature type="region of interest" description="Disordered" evidence="2">
    <location>
        <begin position="181"/>
        <end position="254"/>
    </location>
</feature>
<sequence length="808" mass="88864">MFKKKEKPKRDHSGKSLSQYGLFGMPEDFETGLGNASDDDENDEDLEAELAALAGEGGSPKKPKRPQRKIIPQSDLDAMVSETLKGADDEDDVSVDENDPDLLSELNAITGGSEDVEEEPSPPTADTNISSDTTKVLTERIKNYQICEDKAKESGEKMKAKRYNRALKTLNDLLKQANAGHAIDLNDESVPPDIHPPQENKPKPAEINEPDLPSPTKEAESEHLVNTIEPSVPASLESESAESAESPGYDPATLAALAERQRQYKTAALKHKHSGDAQQAVKYLKISKQFDAVIAALKEGRPIDLSNMPGPPDEILAAEPKIEESESQGKRPEGDPVEDSSGGGLITASSALEALEQRLAVYKEHETKAKGENNPSKVRRYGRIVKQFEQAIKAHKAGKPVAFDELPTPPGYGPIPGVGVPAVQPAIQPTPVPAQPKRVAPQPDPSTTKPAPARRTEGMTAKSSLAEKQMQVLIAKQKQFKLAALEAKKRGEISQAKEFLRQSKGFDKLIEASIAGLPVDWSSIPVSPDAKSQLDNEYNIAMSNDNAESGGGIEGDLVARLENQLQKQLKMCLSTRDHNKVLGDVQGANKFERMALNVTKDLDVVRVSKATGQVPKFHYENREFAIVKSFTEIGDNDMEVTIHRGISYKDKDVDTYVKMEFPFPQDAPFSDKTSTIKGTNNPEYQKTFVIPIQRNSRQCQRIFKRHNIKMEVYSKGCSCCDTGGSCQCWDSFVEGFCCLGFFRSDSLIGTVNVKLQPLETACEIHESFELMEGRKKAGGKLEVQIKLRTPIVTQQVEQIQEKWLIIDQ</sequence>
<dbReference type="SUPFAM" id="SSF49562">
    <property type="entry name" value="C2 domain (Calcium/lipid-binding domain, CaLB)"/>
    <property type="match status" value="1"/>
</dbReference>
<name>A0A9N9XI52_PHYSR</name>
<evidence type="ECO:0000256" key="1">
    <source>
        <dbReference type="ARBA" id="ARBA00010672"/>
    </source>
</evidence>
<dbReference type="SMART" id="SM00239">
    <property type="entry name" value="C2"/>
    <property type="match status" value="1"/>
</dbReference>
<dbReference type="GO" id="GO:0001227">
    <property type="term" value="F:DNA-binding transcription repressor activity, RNA polymerase II-specific"/>
    <property type="evidence" value="ECO:0007669"/>
    <property type="project" value="InterPro"/>
</dbReference>
<feature type="region of interest" description="Disordered" evidence="2">
    <location>
        <begin position="1"/>
        <end position="134"/>
    </location>
</feature>
<dbReference type="SMART" id="SM00685">
    <property type="entry name" value="DM14"/>
    <property type="match status" value="4"/>
</dbReference>
<organism evidence="4 5">
    <name type="scientific">Phyllotreta striolata</name>
    <name type="common">Striped flea beetle</name>
    <name type="synonym">Crioceris striolata</name>
    <dbReference type="NCBI Taxonomy" id="444603"/>
    <lineage>
        <taxon>Eukaryota</taxon>
        <taxon>Metazoa</taxon>
        <taxon>Ecdysozoa</taxon>
        <taxon>Arthropoda</taxon>
        <taxon>Hexapoda</taxon>
        <taxon>Insecta</taxon>
        <taxon>Pterygota</taxon>
        <taxon>Neoptera</taxon>
        <taxon>Endopterygota</taxon>
        <taxon>Coleoptera</taxon>
        <taxon>Polyphaga</taxon>
        <taxon>Cucujiformia</taxon>
        <taxon>Chrysomeloidea</taxon>
        <taxon>Chrysomelidae</taxon>
        <taxon>Galerucinae</taxon>
        <taxon>Alticini</taxon>
        <taxon>Phyllotreta</taxon>
    </lineage>
</organism>
<dbReference type="PANTHER" id="PTHR13076">
    <property type="entry name" value="COILED-COIL AND C2 DOMAIN-CONTAINING PROTEIN 1-LIKE"/>
    <property type="match status" value="1"/>
</dbReference>
<dbReference type="Gene3D" id="2.60.40.150">
    <property type="entry name" value="C2 domain"/>
    <property type="match status" value="1"/>
</dbReference>
<dbReference type="CDD" id="cd08690">
    <property type="entry name" value="C2_Freud-1"/>
    <property type="match status" value="1"/>
</dbReference>
<evidence type="ECO:0000313" key="4">
    <source>
        <dbReference type="EMBL" id="CAG9854810.1"/>
    </source>
</evidence>
<comment type="similarity">
    <text evidence="1">Belongs to the CC2D1 family.</text>
</comment>
<feature type="compositionally biased region" description="Low complexity" evidence="2">
    <location>
        <begin position="229"/>
        <end position="247"/>
    </location>
</feature>
<dbReference type="InterPro" id="IPR039725">
    <property type="entry name" value="CC2D1A/B"/>
</dbReference>
<dbReference type="Pfam" id="PF00168">
    <property type="entry name" value="C2"/>
    <property type="match status" value="1"/>
</dbReference>
<feature type="compositionally biased region" description="Basic and acidic residues" evidence="2">
    <location>
        <begin position="196"/>
        <end position="206"/>
    </location>
</feature>
<dbReference type="OrthoDB" id="19996at2759"/>
<dbReference type="InterPro" id="IPR000008">
    <property type="entry name" value="C2_dom"/>
</dbReference>
<evidence type="ECO:0000256" key="2">
    <source>
        <dbReference type="SAM" id="MobiDB-lite"/>
    </source>
</evidence>
<dbReference type="EMBL" id="OU900094">
    <property type="protein sequence ID" value="CAG9854810.1"/>
    <property type="molecule type" value="Genomic_DNA"/>
</dbReference>
<evidence type="ECO:0000259" key="3">
    <source>
        <dbReference type="PROSITE" id="PS50004"/>
    </source>
</evidence>
<dbReference type="Proteomes" id="UP001153712">
    <property type="component" value="Chromosome 1"/>
</dbReference>
<dbReference type="AlphaFoldDB" id="A0A9N9XI52"/>
<evidence type="ECO:0000313" key="5">
    <source>
        <dbReference type="Proteomes" id="UP001153712"/>
    </source>
</evidence>
<feature type="compositionally biased region" description="Basic and acidic residues" evidence="2">
    <location>
        <begin position="320"/>
        <end position="334"/>
    </location>
</feature>
<dbReference type="InterPro" id="IPR035892">
    <property type="entry name" value="C2_domain_sf"/>
</dbReference>